<feature type="transmembrane region" description="Helical" evidence="2">
    <location>
        <begin position="165"/>
        <end position="186"/>
    </location>
</feature>
<feature type="transmembrane region" description="Helical" evidence="2">
    <location>
        <begin position="139"/>
        <end position="156"/>
    </location>
</feature>
<dbReference type="Proteomes" id="UP000004691">
    <property type="component" value="Unassembled WGS sequence"/>
</dbReference>
<accession>I0V636</accession>
<protein>
    <recommendedName>
        <fullName evidence="5">Glycosyltransferase RgtA/B/C/D-like domain-containing protein</fullName>
    </recommendedName>
</protein>
<feature type="transmembrane region" description="Helical" evidence="2">
    <location>
        <begin position="48"/>
        <end position="73"/>
    </location>
</feature>
<dbReference type="STRING" id="882086.SacxiDRAFT_3387"/>
<organism evidence="3 4">
    <name type="scientific">Saccharomonospora xinjiangensis XJ-54</name>
    <dbReference type="NCBI Taxonomy" id="882086"/>
    <lineage>
        <taxon>Bacteria</taxon>
        <taxon>Bacillati</taxon>
        <taxon>Actinomycetota</taxon>
        <taxon>Actinomycetes</taxon>
        <taxon>Pseudonocardiales</taxon>
        <taxon>Pseudonocardiaceae</taxon>
        <taxon>Saccharomonospora</taxon>
    </lineage>
</organism>
<dbReference type="eggNOG" id="COG1807">
    <property type="taxonomic scope" value="Bacteria"/>
</dbReference>
<evidence type="ECO:0000313" key="4">
    <source>
        <dbReference type="Proteomes" id="UP000004691"/>
    </source>
</evidence>
<keyword evidence="2" id="KW-1133">Transmembrane helix</keyword>
<dbReference type="EMBL" id="JH636049">
    <property type="protein sequence ID" value="EID55589.1"/>
    <property type="molecule type" value="Genomic_DNA"/>
</dbReference>
<feature type="transmembrane region" description="Helical" evidence="2">
    <location>
        <begin position="372"/>
        <end position="393"/>
    </location>
</feature>
<proteinExistence type="predicted"/>
<reference evidence="3 4" key="1">
    <citation type="submission" date="2012-01" db="EMBL/GenBank/DDBJ databases">
        <title>Improved High-Quality Draft sequence of Saccharomonospora xinjiangensis XJ-54.</title>
        <authorList>
            <consortium name="US DOE Joint Genome Institute"/>
            <person name="Lucas S."/>
            <person name="Han J."/>
            <person name="Lapidus A."/>
            <person name="Cheng J.-F."/>
            <person name="Goodwin L."/>
            <person name="Pitluck S."/>
            <person name="Peters L."/>
            <person name="Mikhailova N."/>
            <person name="Teshima H."/>
            <person name="Detter J.C."/>
            <person name="Han C."/>
            <person name="Tapia R."/>
            <person name="Land M."/>
            <person name="Hauser L."/>
            <person name="Kyrpides N."/>
            <person name="Ivanova N."/>
            <person name="Pagani I."/>
            <person name="Brambilla E.-M."/>
            <person name="Klenk H.-P."/>
            <person name="Woyke T."/>
        </authorList>
    </citation>
    <scope>NUCLEOTIDE SEQUENCE [LARGE SCALE GENOMIC DNA]</scope>
    <source>
        <strain evidence="3 4">XJ-54</strain>
    </source>
</reference>
<keyword evidence="4" id="KW-1185">Reference proteome</keyword>
<feature type="transmembrane region" description="Helical" evidence="2">
    <location>
        <begin position="399"/>
        <end position="417"/>
    </location>
</feature>
<evidence type="ECO:0000256" key="2">
    <source>
        <dbReference type="SAM" id="Phobius"/>
    </source>
</evidence>
<feature type="transmembrane region" description="Helical" evidence="2">
    <location>
        <begin position="339"/>
        <end position="360"/>
    </location>
</feature>
<keyword evidence="2" id="KW-0472">Membrane</keyword>
<evidence type="ECO:0008006" key="5">
    <source>
        <dbReference type="Google" id="ProtNLM"/>
    </source>
</evidence>
<sequence length="617" mass="66035">MARTWGYRAALYSNAMTLASVGDVRTVHEPQPGDGATPRAGQVRRARFAPIASVSAGTALIGVHALLFGNWLIDDAAITFAYARSVAEGLGPVVQPGAPPVEGYSNPTWLLLLVLGRFAGIFDNGTIFGIPDYVLLPKALALVCCAGILTLSYVAARKVFSSRAWLVPLVVGAVLAAIPSFVIWSFSGLENPLYALLLAGQAVVLFGAVLDNRLLTTRVALAAGGLAALAALTRPEGLIYAGTYPLVLLTQLRRDTVAVSVRRCVESTAAFAVPVGAYFGWRYATFGQWLSMPSVAKAQDIPTLADMTRPGELVAYLGALAVLLIMALIAVAVSRAPWWRQGFAALLVPLSLAVIAYAVLEPDWMGQYRFATPIWVLGALAATLAAVEVLRSVSVRVRAWLAAGLVATLLPSGVAFAEASEEFRKDPNISACYVADRFGRVFNGYADIVGLDKASLLIPDLGGSSLTSRLELIDMAGLTHAEFAEMAREGDRRAQADYVYTVAKPTFVHVREPWSSGTSIGWDPRLQRDYHPIHFDVYQGEPHGDWVRKSAVPSPELLAELRAYAKRSAAWVEERAGNSPLRDCGPTLNRGQTGLSEPFPGEQRSPAIPAEPEAAGR</sequence>
<dbReference type="AlphaFoldDB" id="I0V636"/>
<evidence type="ECO:0000256" key="1">
    <source>
        <dbReference type="SAM" id="MobiDB-lite"/>
    </source>
</evidence>
<gene>
    <name evidence="3" type="ORF">SacxiDRAFT_3387</name>
</gene>
<feature type="transmembrane region" description="Helical" evidence="2">
    <location>
        <begin position="192"/>
        <end position="210"/>
    </location>
</feature>
<feature type="transmembrane region" description="Helical" evidence="2">
    <location>
        <begin position="313"/>
        <end position="333"/>
    </location>
</feature>
<name>I0V636_9PSEU</name>
<keyword evidence="2" id="KW-0812">Transmembrane</keyword>
<dbReference type="HOGENOM" id="CLU_469194_0_0_11"/>
<feature type="region of interest" description="Disordered" evidence="1">
    <location>
        <begin position="575"/>
        <end position="617"/>
    </location>
</feature>
<evidence type="ECO:0000313" key="3">
    <source>
        <dbReference type="EMBL" id="EID55589.1"/>
    </source>
</evidence>